<evidence type="ECO:0000313" key="1">
    <source>
        <dbReference type="EMBL" id="MBW0497693.1"/>
    </source>
</evidence>
<gene>
    <name evidence="1" type="ORF">O181_037408</name>
</gene>
<protein>
    <submittedName>
        <fullName evidence="1">Uncharacterized protein</fullName>
    </submittedName>
</protein>
<sequence length="123" mass="14306">MAVEGEILSFLILTEFPEEFHSLIENVMLKTNTQENPNAILNKLHEATLKKEVLSTDSNKALVLKKVIHNDHFLSKIIHYCSNRKHTPLVTTHGPEKCWQLHPELQPERKQREKEQNENFTIA</sequence>
<proteinExistence type="predicted"/>
<name>A0A9Q3HA28_9BASI</name>
<dbReference type="AlphaFoldDB" id="A0A9Q3HA28"/>
<reference evidence="1" key="1">
    <citation type="submission" date="2021-03" db="EMBL/GenBank/DDBJ databases">
        <title>Draft genome sequence of rust myrtle Austropuccinia psidii MF-1, a brazilian biotype.</title>
        <authorList>
            <person name="Quecine M.C."/>
            <person name="Pachon D.M.R."/>
            <person name="Bonatelli M.L."/>
            <person name="Correr F.H."/>
            <person name="Franceschini L.M."/>
            <person name="Leite T.F."/>
            <person name="Margarido G.R.A."/>
            <person name="Almeida C.A."/>
            <person name="Ferrarezi J.A."/>
            <person name="Labate C.A."/>
        </authorList>
    </citation>
    <scope>NUCLEOTIDE SEQUENCE</scope>
    <source>
        <strain evidence="1">MF-1</strain>
    </source>
</reference>
<keyword evidence="2" id="KW-1185">Reference proteome</keyword>
<organism evidence="1 2">
    <name type="scientific">Austropuccinia psidii MF-1</name>
    <dbReference type="NCBI Taxonomy" id="1389203"/>
    <lineage>
        <taxon>Eukaryota</taxon>
        <taxon>Fungi</taxon>
        <taxon>Dikarya</taxon>
        <taxon>Basidiomycota</taxon>
        <taxon>Pucciniomycotina</taxon>
        <taxon>Pucciniomycetes</taxon>
        <taxon>Pucciniales</taxon>
        <taxon>Sphaerophragmiaceae</taxon>
        <taxon>Austropuccinia</taxon>
    </lineage>
</organism>
<accession>A0A9Q3HA28</accession>
<comment type="caution">
    <text evidence="1">The sequence shown here is derived from an EMBL/GenBank/DDBJ whole genome shotgun (WGS) entry which is preliminary data.</text>
</comment>
<dbReference type="OrthoDB" id="2504565at2759"/>
<evidence type="ECO:0000313" key="2">
    <source>
        <dbReference type="Proteomes" id="UP000765509"/>
    </source>
</evidence>
<dbReference type="Proteomes" id="UP000765509">
    <property type="component" value="Unassembled WGS sequence"/>
</dbReference>
<dbReference type="EMBL" id="AVOT02014318">
    <property type="protein sequence ID" value="MBW0497693.1"/>
    <property type="molecule type" value="Genomic_DNA"/>
</dbReference>